<name>A0A1Y2HTS6_9FUNG</name>
<dbReference type="EMBL" id="MCFL01000014">
    <property type="protein sequence ID" value="ORZ37093.1"/>
    <property type="molecule type" value="Genomic_DNA"/>
</dbReference>
<organism evidence="1 2">
    <name type="scientific">Catenaria anguillulae PL171</name>
    <dbReference type="NCBI Taxonomy" id="765915"/>
    <lineage>
        <taxon>Eukaryota</taxon>
        <taxon>Fungi</taxon>
        <taxon>Fungi incertae sedis</taxon>
        <taxon>Blastocladiomycota</taxon>
        <taxon>Blastocladiomycetes</taxon>
        <taxon>Blastocladiales</taxon>
        <taxon>Catenariaceae</taxon>
        <taxon>Catenaria</taxon>
    </lineage>
</organism>
<keyword evidence="2" id="KW-1185">Reference proteome</keyword>
<dbReference type="AlphaFoldDB" id="A0A1Y2HTS6"/>
<reference evidence="1 2" key="1">
    <citation type="submission" date="2016-07" db="EMBL/GenBank/DDBJ databases">
        <title>Pervasive Adenine N6-methylation of Active Genes in Fungi.</title>
        <authorList>
            <consortium name="DOE Joint Genome Institute"/>
            <person name="Mondo S.J."/>
            <person name="Dannebaum R.O."/>
            <person name="Kuo R.C."/>
            <person name="Labutti K."/>
            <person name="Haridas S."/>
            <person name="Kuo A."/>
            <person name="Salamov A."/>
            <person name="Ahrendt S.R."/>
            <person name="Lipzen A."/>
            <person name="Sullivan W."/>
            <person name="Andreopoulos W.B."/>
            <person name="Clum A."/>
            <person name="Lindquist E."/>
            <person name="Daum C."/>
            <person name="Ramamoorthy G.K."/>
            <person name="Gryganskyi A."/>
            <person name="Culley D."/>
            <person name="Magnuson J.K."/>
            <person name="James T.Y."/>
            <person name="O'Malley M.A."/>
            <person name="Stajich J.E."/>
            <person name="Spatafora J.W."/>
            <person name="Visel A."/>
            <person name="Grigoriev I.V."/>
        </authorList>
    </citation>
    <scope>NUCLEOTIDE SEQUENCE [LARGE SCALE GENOMIC DNA]</scope>
    <source>
        <strain evidence="1 2">PL171</strain>
    </source>
</reference>
<dbReference type="Proteomes" id="UP000193411">
    <property type="component" value="Unassembled WGS sequence"/>
</dbReference>
<sequence>MALTARANLSLIAARTFAGLRTSWYTSRTQAIVEMRVNDDAHGCVVLLAAAGCFGGAVGVVRRGLIQGVFQATDLGIAKQVVVPGEEVFAVDLEVVEDRSRLNLNSVVMVVGEGGEWGCVKAGGTASVTECA</sequence>
<evidence type="ECO:0000313" key="1">
    <source>
        <dbReference type="EMBL" id="ORZ37093.1"/>
    </source>
</evidence>
<protein>
    <submittedName>
        <fullName evidence="1">Uncharacterized protein</fullName>
    </submittedName>
</protein>
<proteinExistence type="predicted"/>
<gene>
    <name evidence="1" type="ORF">BCR44DRAFT_37987</name>
</gene>
<comment type="caution">
    <text evidence="1">The sequence shown here is derived from an EMBL/GenBank/DDBJ whole genome shotgun (WGS) entry which is preliminary data.</text>
</comment>
<accession>A0A1Y2HTS6</accession>
<evidence type="ECO:0000313" key="2">
    <source>
        <dbReference type="Proteomes" id="UP000193411"/>
    </source>
</evidence>